<dbReference type="PANTHER" id="PTHR47723:SF19">
    <property type="entry name" value="POLYNUCLEOTIDYL TRANSFERASE, RIBONUCLEASE H-LIKE SUPERFAMILY PROTEIN"/>
    <property type="match status" value="1"/>
</dbReference>
<dbReference type="InterPro" id="IPR053151">
    <property type="entry name" value="RNase_H-like"/>
</dbReference>
<keyword evidence="1" id="KW-1133">Transmembrane helix</keyword>
<proteinExistence type="predicted"/>
<organism evidence="3 4">
    <name type="scientific">Acacia crassicarpa</name>
    <name type="common">northern wattle</name>
    <dbReference type="NCBI Taxonomy" id="499986"/>
    <lineage>
        <taxon>Eukaryota</taxon>
        <taxon>Viridiplantae</taxon>
        <taxon>Streptophyta</taxon>
        <taxon>Embryophyta</taxon>
        <taxon>Tracheophyta</taxon>
        <taxon>Spermatophyta</taxon>
        <taxon>Magnoliopsida</taxon>
        <taxon>eudicotyledons</taxon>
        <taxon>Gunneridae</taxon>
        <taxon>Pentapetalae</taxon>
        <taxon>rosids</taxon>
        <taxon>fabids</taxon>
        <taxon>Fabales</taxon>
        <taxon>Fabaceae</taxon>
        <taxon>Caesalpinioideae</taxon>
        <taxon>mimosoid clade</taxon>
        <taxon>Acacieae</taxon>
        <taxon>Acacia</taxon>
    </lineage>
</organism>
<keyword evidence="1" id="KW-0472">Membrane</keyword>
<accession>A0AAE1TG91</accession>
<evidence type="ECO:0000313" key="3">
    <source>
        <dbReference type="EMBL" id="KAK4284117.1"/>
    </source>
</evidence>
<dbReference type="EMBL" id="JAWXYG010000001">
    <property type="protein sequence ID" value="KAK4284117.1"/>
    <property type="molecule type" value="Genomic_DNA"/>
</dbReference>
<gene>
    <name evidence="3" type="ORF">QN277_000990</name>
</gene>
<dbReference type="SUPFAM" id="SSF53098">
    <property type="entry name" value="Ribonuclease H-like"/>
    <property type="match status" value="1"/>
</dbReference>
<feature type="transmembrane region" description="Helical" evidence="1">
    <location>
        <begin position="12"/>
        <end position="29"/>
    </location>
</feature>
<reference evidence="3" key="1">
    <citation type="submission" date="2023-10" db="EMBL/GenBank/DDBJ databases">
        <title>Chromosome-level genome of the transformable northern wattle, Acacia crassicarpa.</title>
        <authorList>
            <person name="Massaro I."/>
            <person name="Sinha N.R."/>
            <person name="Poethig S."/>
            <person name="Leichty A.R."/>
        </authorList>
    </citation>
    <scope>NUCLEOTIDE SEQUENCE</scope>
    <source>
        <strain evidence="3">Acra3RX</strain>
        <tissue evidence="3">Leaf</tissue>
    </source>
</reference>
<keyword evidence="1" id="KW-0812">Transmembrane</keyword>
<name>A0AAE1TG91_9FABA</name>
<evidence type="ECO:0000313" key="4">
    <source>
        <dbReference type="Proteomes" id="UP001293593"/>
    </source>
</evidence>
<dbReference type="GO" id="GO:0004523">
    <property type="term" value="F:RNA-DNA hybrid ribonuclease activity"/>
    <property type="evidence" value="ECO:0007669"/>
    <property type="project" value="InterPro"/>
</dbReference>
<dbReference type="Gene3D" id="3.30.420.10">
    <property type="entry name" value="Ribonuclease H-like superfamily/Ribonuclease H"/>
    <property type="match status" value="1"/>
</dbReference>
<dbReference type="InterPro" id="IPR002156">
    <property type="entry name" value="RNaseH_domain"/>
</dbReference>
<dbReference type="CDD" id="cd06222">
    <property type="entry name" value="RNase_H_like"/>
    <property type="match status" value="1"/>
</dbReference>
<dbReference type="Proteomes" id="UP001293593">
    <property type="component" value="Unassembled WGS sequence"/>
</dbReference>
<dbReference type="GO" id="GO:0003676">
    <property type="term" value="F:nucleic acid binding"/>
    <property type="evidence" value="ECO:0007669"/>
    <property type="project" value="InterPro"/>
</dbReference>
<dbReference type="AlphaFoldDB" id="A0AAE1TG91"/>
<dbReference type="InterPro" id="IPR012337">
    <property type="entry name" value="RNaseH-like_sf"/>
</dbReference>
<evidence type="ECO:0000256" key="1">
    <source>
        <dbReference type="SAM" id="Phobius"/>
    </source>
</evidence>
<comment type="caution">
    <text evidence="3">The sequence shown here is derived from an EMBL/GenBank/DDBJ whole genome shotgun (WGS) entry which is preliminary data.</text>
</comment>
<evidence type="ECO:0000259" key="2">
    <source>
        <dbReference type="Pfam" id="PF13456"/>
    </source>
</evidence>
<dbReference type="InterPro" id="IPR044730">
    <property type="entry name" value="RNase_H-like_dom_plant"/>
</dbReference>
<keyword evidence="4" id="KW-1185">Reference proteome</keyword>
<sequence length="239" mass="26964">MNLKGKLSKDVGVNWNIMFGVAIWRLWGWRNSSIFDSNFSKPPCPAAIILHSWRKFAILFDLNQDVPNVGLAIEGELIWERPPMNWVKLNVDGAVSRRSSLAGVGELLRGWKGEWIAGFTKSVGICNANSAEEWAIWEGLNLAWDLGFKKIVLESDAQELVLRLLDRNFNSGSFLAVQIQDLMLRDWSISPRHIPRECNRIADALAKLGLLKSCVLSDCPLYLRAWVDQEALGLISPMF</sequence>
<dbReference type="InterPro" id="IPR036397">
    <property type="entry name" value="RNaseH_sf"/>
</dbReference>
<feature type="domain" description="RNase H type-1" evidence="2">
    <location>
        <begin position="90"/>
        <end position="208"/>
    </location>
</feature>
<dbReference type="Pfam" id="PF13456">
    <property type="entry name" value="RVT_3"/>
    <property type="match status" value="1"/>
</dbReference>
<dbReference type="PANTHER" id="PTHR47723">
    <property type="entry name" value="OS05G0353850 PROTEIN"/>
    <property type="match status" value="1"/>
</dbReference>
<protein>
    <recommendedName>
        <fullName evidence="2">RNase H type-1 domain-containing protein</fullName>
    </recommendedName>
</protein>